<proteinExistence type="predicted"/>
<name>A0ABV0MU77_9TELE</name>
<dbReference type="PANTHER" id="PTHR24092">
    <property type="entry name" value="PROBABLE PHOSPHOLIPID-TRANSPORTING ATPASE"/>
    <property type="match status" value="1"/>
</dbReference>
<dbReference type="EMBL" id="JAHRIO010012270">
    <property type="protein sequence ID" value="MEQ2162678.1"/>
    <property type="molecule type" value="Genomic_DNA"/>
</dbReference>
<accession>A0ABV0MU77</accession>
<dbReference type="Proteomes" id="UP001476798">
    <property type="component" value="Unassembled WGS sequence"/>
</dbReference>
<gene>
    <name evidence="1" type="ORF">GOODEAATRI_022325</name>
</gene>
<dbReference type="Gene3D" id="3.40.1110.10">
    <property type="entry name" value="Calcium-transporting ATPase, cytoplasmic domain N"/>
    <property type="match status" value="1"/>
</dbReference>
<feature type="non-terminal residue" evidence="1">
    <location>
        <position position="108"/>
    </location>
</feature>
<sequence length="108" mass="12395">MLTSGGLRLMCFMFCFQEYGADGLRTLALAYRELSEDEWETWSESHRCADKATDCREDRLAAAYDKIEQDMMVETAVNIGYSCKMLTDEMTEVFIISGHTVQSVRQEL</sequence>
<evidence type="ECO:0000313" key="2">
    <source>
        <dbReference type="Proteomes" id="UP001476798"/>
    </source>
</evidence>
<dbReference type="InterPro" id="IPR023299">
    <property type="entry name" value="ATPase_P-typ_cyto_dom_N"/>
</dbReference>
<dbReference type="SUPFAM" id="SSF81660">
    <property type="entry name" value="Metal cation-transporting ATPase, ATP-binding domain N"/>
    <property type="match status" value="1"/>
</dbReference>
<keyword evidence="2" id="KW-1185">Reference proteome</keyword>
<comment type="caution">
    <text evidence="1">The sequence shown here is derived from an EMBL/GenBank/DDBJ whole genome shotgun (WGS) entry which is preliminary data.</text>
</comment>
<organism evidence="1 2">
    <name type="scientific">Goodea atripinnis</name>
    <dbReference type="NCBI Taxonomy" id="208336"/>
    <lineage>
        <taxon>Eukaryota</taxon>
        <taxon>Metazoa</taxon>
        <taxon>Chordata</taxon>
        <taxon>Craniata</taxon>
        <taxon>Vertebrata</taxon>
        <taxon>Euteleostomi</taxon>
        <taxon>Actinopterygii</taxon>
        <taxon>Neopterygii</taxon>
        <taxon>Teleostei</taxon>
        <taxon>Neoteleostei</taxon>
        <taxon>Acanthomorphata</taxon>
        <taxon>Ovalentaria</taxon>
        <taxon>Atherinomorphae</taxon>
        <taxon>Cyprinodontiformes</taxon>
        <taxon>Goodeidae</taxon>
        <taxon>Goodea</taxon>
    </lineage>
</organism>
<protein>
    <submittedName>
        <fullName evidence="1">Uncharacterized protein</fullName>
    </submittedName>
</protein>
<reference evidence="1 2" key="1">
    <citation type="submission" date="2021-06" db="EMBL/GenBank/DDBJ databases">
        <authorList>
            <person name="Palmer J.M."/>
        </authorList>
    </citation>
    <scope>NUCLEOTIDE SEQUENCE [LARGE SCALE GENOMIC DNA]</scope>
    <source>
        <strain evidence="1 2">GA_2019</strain>
        <tissue evidence="1">Muscle</tissue>
    </source>
</reference>
<dbReference type="PANTHER" id="PTHR24092:SF46">
    <property type="entry name" value="PHOSPHOLIPID-TRANSPORTING ATPASE ID"/>
    <property type="match status" value="1"/>
</dbReference>
<evidence type="ECO:0000313" key="1">
    <source>
        <dbReference type="EMBL" id="MEQ2162678.1"/>
    </source>
</evidence>